<name>A0A3L0VSC3_ECOLX</name>
<reference evidence="2" key="1">
    <citation type="submission" date="2018-10" db="EMBL/GenBank/DDBJ databases">
        <authorList>
            <consortium name="NARMS: The National Antimicrobial Resistance Monitoring System"/>
        </authorList>
    </citation>
    <scope>NUCLEOTIDE SEQUENCE [LARGE SCALE GENOMIC DNA]</scope>
    <source>
        <strain evidence="2">CVM N17EC0388</strain>
    </source>
</reference>
<dbReference type="EMBL" id="RNRV01000001">
    <property type="protein sequence ID" value="MHO02926.1"/>
    <property type="molecule type" value="Genomic_DNA"/>
</dbReference>
<sequence>MHQQESKAFSKVLWIVGLLKVVEKSAWQWAAVCLLLMLVEFSRGAPFNPLNSFGTSVVCALACAFVIELARVVILFIKWARRKRQACKGG</sequence>
<protein>
    <submittedName>
        <fullName evidence="2">Uncharacterized protein</fullName>
    </submittedName>
</protein>
<evidence type="ECO:0000256" key="1">
    <source>
        <dbReference type="SAM" id="Phobius"/>
    </source>
</evidence>
<organism evidence="2">
    <name type="scientific">Escherichia coli</name>
    <dbReference type="NCBI Taxonomy" id="562"/>
    <lineage>
        <taxon>Bacteria</taxon>
        <taxon>Pseudomonadati</taxon>
        <taxon>Pseudomonadota</taxon>
        <taxon>Gammaproteobacteria</taxon>
        <taxon>Enterobacterales</taxon>
        <taxon>Enterobacteriaceae</taxon>
        <taxon>Escherichia</taxon>
    </lineage>
</organism>
<accession>A0A3L0VSC3</accession>
<gene>
    <name evidence="2" type="ORF">D9F05_00765</name>
</gene>
<evidence type="ECO:0000313" key="2">
    <source>
        <dbReference type="EMBL" id="MHO02926.1"/>
    </source>
</evidence>
<dbReference type="AlphaFoldDB" id="A0A3L0VSC3"/>
<keyword evidence="1" id="KW-0812">Transmembrane</keyword>
<feature type="transmembrane region" description="Helical" evidence="1">
    <location>
        <begin position="53"/>
        <end position="77"/>
    </location>
</feature>
<keyword evidence="1" id="KW-0472">Membrane</keyword>
<proteinExistence type="predicted"/>
<keyword evidence="1" id="KW-1133">Transmembrane helix</keyword>
<comment type="caution">
    <text evidence="2">The sequence shown here is derived from an EMBL/GenBank/DDBJ whole genome shotgun (WGS) entry which is preliminary data.</text>
</comment>